<evidence type="ECO:0000313" key="8">
    <source>
        <dbReference type="EMBL" id="OGK53642.1"/>
    </source>
</evidence>
<dbReference type="PANTHER" id="PTHR32322:SF18">
    <property type="entry name" value="S-ADENOSYLMETHIONINE_S-ADENOSYLHOMOCYSTEINE TRANSPORTER"/>
    <property type="match status" value="1"/>
</dbReference>
<comment type="subcellular location">
    <subcellularLocation>
        <location evidence="1">Cell membrane</location>
        <topology evidence="1">Multi-pass membrane protein</topology>
    </subcellularLocation>
</comment>
<dbReference type="GO" id="GO:0005886">
    <property type="term" value="C:plasma membrane"/>
    <property type="evidence" value="ECO:0007669"/>
    <property type="project" value="UniProtKB-SubCell"/>
</dbReference>
<dbReference type="Gene3D" id="1.10.3730.20">
    <property type="match status" value="1"/>
</dbReference>
<feature type="transmembrane region" description="Helical" evidence="6">
    <location>
        <begin position="180"/>
        <end position="200"/>
    </location>
</feature>
<dbReference type="Pfam" id="PF00892">
    <property type="entry name" value="EamA"/>
    <property type="match status" value="2"/>
</dbReference>
<gene>
    <name evidence="8" type="ORF">A3B56_00465</name>
</gene>
<evidence type="ECO:0000313" key="9">
    <source>
        <dbReference type="Proteomes" id="UP000178486"/>
    </source>
</evidence>
<keyword evidence="2" id="KW-1003">Cell membrane</keyword>
<proteinExistence type="predicted"/>
<evidence type="ECO:0000256" key="3">
    <source>
        <dbReference type="ARBA" id="ARBA00022692"/>
    </source>
</evidence>
<dbReference type="AlphaFoldDB" id="A0A1F7JDF4"/>
<feature type="transmembrane region" description="Helical" evidence="6">
    <location>
        <begin position="252"/>
        <end position="271"/>
    </location>
</feature>
<feature type="transmembrane region" description="Helical" evidence="6">
    <location>
        <begin position="277"/>
        <end position="293"/>
    </location>
</feature>
<feature type="domain" description="EamA" evidence="7">
    <location>
        <begin position="9"/>
        <end position="139"/>
    </location>
</feature>
<evidence type="ECO:0000256" key="5">
    <source>
        <dbReference type="ARBA" id="ARBA00023136"/>
    </source>
</evidence>
<feature type="transmembrane region" description="Helical" evidence="6">
    <location>
        <begin position="220"/>
        <end position="240"/>
    </location>
</feature>
<dbReference type="EMBL" id="MGAU01000054">
    <property type="protein sequence ID" value="OGK53642.1"/>
    <property type="molecule type" value="Genomic_DNA"/>
</dbReference>
<name>A0A1F7JDF4_9BACT</name>
<sequence length="296" mass="32706">MNSPRLQAFLALIAVSAMWGVAGPVIKMTLNHIPPFTFLWIRFCVVGLITIPWYIAYLYRRTISLKDIMILSLFGLMSTTIHLSLIFLGIERTTSTEAMLIGSIAPIFIVLLGVIRLKEHVTSRELIGMALVLLGTGFTILQPLLSGNGFTNVTGNSIILFSNIVFALFVFYSKKNFRHYSPLFITLHSSIVAVVTYFPLALIENGGTLPSFALLTSSGTVFFGIMYMAIVSYIMAYLLFEFGMSKIEISEGSIYTYIQPIFAAPVAVLWLHEAITVPFIIGATIIVAGVVLTERK</sequence>
<evidence type="ECO:0000256" key="4">
    <source>
        <dbReference type="ARBA" id="ARBA00022989"/>
    </source>
</evidence>
<feature type="transmembrane region" description="Helical" evidence="6">
    <location>
        <begin position="96"/>
        <end position="114"/>
    </location>
</feature>
<evidence type="ECO:0000256" key="2">
    <source>
        <dbReference type="ARBA" id="ARBA00022475"/>
    </source>
</evidence>
<dbReference type="InterPro" id="IPR037185">
    <property type="entry name" value="EmrE-like"/>
</dbReference>
<dbReference type="Proteomes" id="UP000178486">
    <property type="component" value="Unassembled WGS sequence"/>
</dbReference>
<protein>
    <recommendedName>
        <fullName evidence="7">EamA domain-containing protein</fullName>
    </recommendedName>
</protein>
<evidence type="ECO:0000256" key="6">
    <source>
        <dbReference type="SAM" id="Phobius"/>
    </source>
</evidence>
<feature type="transmembrane region" description="Helical" evidence="6">
    <location>
        <begin position="157"/>
        <end position="173"/>
    </location>
</feature>
<dbReference type="PANTHER" id="PTHR32322">
    <property type="entry name" value="INNER MEMBRANE TRANSPORTER"/>
    <property type="match status" value="1"/>
</dbReference>
<keyword evidence="4 6" id="KW-1133">Transmembrane helix</keyword>
<dbReference type="InterPro" id="IPR000620">
    <property type="entry name" value="EamA_dom"/>
</dbReference>
<evidence type="ECO:0000259" key="7">
    <source>
        <dbReference type="Pfam" id="PF00892"/>
    </source>
</evidence>
<dbReference type="SUPFAM" id="SSF103481">
    <property type="entry name" value="Multidrug resistance efflux transporter EmrE"/>
    <property type="match status" value="2"/>
</dbReference>
<feature type="transmembrane region" description="Helical" evidence="6">
    <location>
        <begin position="38"/>
        <end position="56"/>
    </location>
</feature>
<comment type="caution">
    <text evidence="8">The sequence shown here is derived from an EMBL/GenBank/DDBJ whole genome shotgun (WGS) entry which is preliminary data.</text>
</comment>
<keyword evidence="3 6" id="KW-0812">Transmembrane</keyword>
<accession>A0A1F7JDF4</accession>
<organism evidence="8 9">
    <name type="scientific">Candidatus Roizmanbacteria bacterium RIFCSPLOWO2_01_FULL_45_11</name>
    <dbReference type="NCBI Taxonomy" id="1802070"/>
    <lineage>
        <taxon>Bacteria</taxon>
        <taxon>Candidatus Roizmaniibacteriota</taxon>
    </lineage>
</organism>
<feature type="transmembrane region" description="Helical" evidence="6">
    <location>
        <begin position="126"/>
        <end position="145"/>
    </location>
</feature>
<reference evidence="8 9" key="1">
    <citation type="journal article" date="2016" name="Nat. Commun.">
        <title>Thousands of microbial genomes shed light on interconnected biogeochemical processes in an aquifer system.</title>
        <authorList>
            <person name="Anantharaman K."/>
            <person name="Brown C.T."/>
            <person name="Hug L.A."/>
            <person name="Sharon I."/>
            <person name="Castelle C.J."/>
            <person name="Probst A.J."/>
            <person name="Thomas B.C."/>
            <person name="Singh A."/>
            <person name="Wilkins M.J."/>
            <person name="Karaoz U."/>
            <person name="Brodie E.L."/>
            <person name="Williams K.H."/>
            <person name="Hubbard S.S."/>
            <person name="Banfield J.F."/>
        </authorList>
    </citation>
    <scope>NUCLEOTIDE SEQUENCE [LARGE SCALE GENOMIC DNA]</scope>
</reference>
<keyword evidence="5 6" id="KW-0472">Membrane</keyword>
<feature type="transmembrane region" description="Helical" evidence="6">
    <location>
        <begin position="68"/>
        <end position="90"/>
    </location>
</feature>
<evidence type="ECO:0000256" key="1">
    <source>
        <dbReference type="ARBA" id="ARBA00004651"/>
    </source>
</evidence>
<feature type="domain" description="EamA" evidence="7">
    <location>
        <begin position="155"/>
        <end position="293"/>
    </location>
</feature>
<dbReference type="InterPro" id="IPR050638">
    <property type="entry name" value="AA-Vitamin_Transporters"/>
</dbReference>